<protein>
    <recommendedName>
        <fullName evidence="3">DUF1850 domain-containing protein</fullName>
    </recommendedName>
</protein>
<dbReference type="GeneID" id="5143589"/>
<dbReference type="InterPro" id="IPR015001">
    <property type="entry name" value="DUF1850"/>
</dbReference>
<proteinExistence type="predicted"/>
<keyword evidence="2" id="KW-1185">Reference proteome</keyword>
<dbReference type="EMBL" id="AM114193">
    <property type="protein sequence ID" value="CAJ38066.1"/>
    <property type="molecule type" value="Genomic_DNA"/>
</dbReference>
<dbReference type="eggNOG" id="arCOG02990">
    <property type="taxonomic scope" value="Archaea"/>
</dbReference>
<dbReference type="AlphaFoldDB" id="Q0W0M7"/>
<dbReference type="Pfam" id="PF08905">
    <property type="entry name" value="DUF1850"/>
    <property type="match status" value="1"/>
</dbReference>
<sequence>MKRKLGIAAILGIAMILLLFFLPGGMSLVITDKAGHVYYTKEVTPGDTVSLGFRHSVEKVLVVDTFVVTEDCMLYLKNTTYGSMGAGLPSDKSYNITTDRHGNFTIEDIGITYDQIGFMTLDINKYYIIVSGETCQLAGVVPHEKPLILSVERDTPIKMHINRIRTLI</sequence>
<evidence type="ECO:0000313" key="2">
    <source>
        <dbReference type="Proteomes" id="UP000000663"/>
    </source>
</evidence>
<dbReference type="KEGG" id="rci:RRC347"/>
<name>Q0W0M7_METAR</name>
<dbReference type="RefSeq" id="WP_012034529.1">
    <property type="nucleotide sequence ID" value="NC_009464.1"/>
</dbReference>
<evidence type="ECO:0008006" key="3">
    <source>
        <dbReference type="Google" id="ProtNLM"/>
    </source>
</evidence>
<dbReference type="Proteomes" id="UP000000663">
    <property type="component" value="Chromosome"/>
</dbReference>
<gene>
    <name evidence="1" type="ORF">RRC347</name>
</gene>
<organism evidence="1 2">
    <name type="scientific">Methanocella arvoryzae (strain DSM 22066 / NBRC 105507 / MRE50)</name>
    <dbReference type="NCBI Taxonomy" id="351160"/>
    <lineage>
        <taxon>Archaea</taxon>
        <taxon>Methanobacteriati</taxon>
        <taxon>Methanobacteriota</taxon>
        <taxon>Stenosarchaea group</taxon>
        <taxon>Methanomicrobia</taxon>
        <taxon>Methanocellales</taxon>
        <taxon>Methanocellaceae</taxon>
        <taxon>Methanocella</taxon>
    </lineage>
</organism>
<accession>Q0W0M7</accession>
<dbReference type="STRING" id="351160.RRC347"/>
<reference evidence="1 2" key="1">
    <citation type="journal article" date="2006" name="Science">
        <title>Genome of rice cluster I archaea -- the key methane producers in the rice rhizosphere.</title>
        <authorList>
            <person name="Erkel C."/>
            <person name="Kube M."/>
            <person name="Reinhardt R."/>
            <person name="Liesack W."/>
        </authorList>
    </citation>
    <scope>NUCLEOTIDE SEQUENCE [LARGE SCALE GENOMIC DNA]</scope>
    <source>
        <strain evidence="2">DSM 22066 / NBRC 105507 / MRE50</strain>
    </source>
</reference>
<evidence type="ECO:0000313" key="1">
    <source>
        <dbReference type="EMBL" id="CAJ38066.1"/>
    </source>
</evidence>
<dbReference type="PATRIC" id="fig|351160.9.peg.213"/>